<keyword evidence="2" id="KW-0238">DNA-binding</keyword>
<dbReference type="EMBL" id="JAUZMY010000002">
    <property type="protein sequence ID" value="MEE2036173.1"/>
    <property type="molecule type" value="Genomic_DNA"/>
</dbReference>
<reference evidence="6 7" key="1">
    <citation type="submission" date="2023-08" db="EMBL/GenBank/DDBJ databases">
        <authorList>
            <person name="Girao M."/>
            <person name="Carvalho M.F."/>
        </authorList>
    </citation>
    <scope>NUCLEOTIDE SEQUENCE [LARGE SCALE GENOMIC DNA]</scope>
    <source>
        <strain evidence="6 7">CT-R113</strain>
    </source>
</reference>
<evidence type="ECO:0000259" key="5">
    <source>
        <dbReference type="PROSITE" id="PS51118"/>
    </source>
</evidence>
<dbReference type="InterPro" id="IPR036390">
    <property type="entry name" value="WH_DNA-bd_sf"/>
</dbReference>
<sequence length="128" mass="14376">MTGSRPTDTSAAPSARSGAGDDFAYIDDEVCRSFQRSVEIVGRKWTASVLLASVRGARRFVEYRAYVPGISNQLLSQRLRELQTHGLIDRTVMPTTPVQILYRPTERGAGLMRVLHPLVEWSIENDRE</sequence>
<name>A0ABU7K1Q0_9ACTN</name>
<protein>
    <submittedName>
        <fullName evidence="6">Helix-turn-helix domain-containing protein</fullName>
    </submittedName>
</protein>
<evidence type="ECO:0000256" key="3">
    <source>
        <dbReference type="ARBA" id="ARBA00023163"/>
    </source>
</evidence>
<dbReference type="Proteomes" id="UP001356095">
    <property type="component" value="Unassembled WGS sequence"/>
</dbReference>
<keyword evidence="3" id="KW-0804">Transcription</keyword>
<dbReference type="PROSITE" id="PS51118">
    <property type="entry name" value="HTH_HXLR"/>
    <property type="match status" value="1"/>
</dbReference>
<proteinExistence type="predicted"/>
<dbReference type="InterPro" id="IPR036388">
    <property type="entry name" value="WH-like_DNA-bd_sf"/>
</dbReference>
<accession>A0ABU7K1Q0</accession>
<evidence type="ECO:0000313" key="6">
    <source>
        <dbReference type="EMBL" id="MEE2036173.1"/>
    </source>
</evidence>
<evidence type="ECO:0000256" key="2">
    <source>
        <dbReference type="ARBA" id="ARBA00023125"/>
    </source>
</evidence>
<dbReference type="InterPro" id="IPR002577">
    <property type="entry name" value="HTH_HxlR"/>
</dbReference>
<keyword evidence="1" id="KW-0805">Transcription regulation</keyword>
<comment type="caution">
    <text evidence="6">The sequence shown here is derived from an EMBL/GenBank/DDBJ whole genome shotgun (WGS) entry which is preliminary data.</text>
</comment>
<feature type="domain" description="HTH hxlR-type" evidence="5">
    <location>
        <begin position="31"/>
        <end position="128"/>
    </location>
</feature>
<gene>
    <name evidence="6" type="ORF">Q8791_02925</name>
</gene>
<dbReference type="PANTHER" id="PTHR33204:SF18">
    <property type="entry name" value="TRANSCRIPTIONAL REGULATORY PROTEIN"/>
    <property type="match status" value="1"/>
</dbReference>
<keyword evidence="7" id="KW-1185">Reference proteome</keyword>
<evidence type="ECO:0000256" key="1">
    <source>
        <dbReference type="ARBA" id="ARBA00023015"/>
    </source>
</evidence>
<feature type="compositionally biased region" description="Polar residues" evidence="4">
    <location>
        <begin position="1"/>
        <end position="12"/>
    </location>
</feature>
<feature type="region of interest" description="Disordered" evidence="4">
    <location>
        <begin position="1"/>
        <end position="21"/>
    </location>
</feature>
<organism evidence="6 7">
    <name type="scientific">Nocardiopsis codii</name>
    <dbReference type="NCBI Taxonomy" id="3065942"/>
    <lineage>
        <taxon>Bacteria</taxon>
        <taxon>Bacillati</taxon>
        <taxon>Actinomycetota</taxon>
        <taxon>Actinomycetes</taxon>
        <taxon>Streptosporangiales</taxon>
        <taxon>Nocardiopsidaceae</taxon>
        <taxon>Nocardiopsis</taxon>
    </lineage>
</organism>
<dbReference type="SUPFAM" id="SSF46785">
    <property type="entry name" value="Winged helix' DNA-binding domain"/>
    <property type="match status" value="1"/>
</dbReference>
<evidence type="ECO:0000256" key="4">
    <source>
        <dbReference type="SAM" id="MobiDB-lite"/>
    </source>
</evidence>
<dbReference type="PANTHER" id="PTHR33204">
    <property type="entry name" value="TRANSCRIPTIONAL REGULATOR, MARR FAMILY"/>
    <property type="match status" value="1"/>
</dbReference>
<dbReference type="Pfam" id="PF01638">
    <property type="entry name" value="HxlR"/>
    <property type="match status" value="1"/>
</dbReference>
<evidence type="ECO:0000313" key="7">
    <source>
        <dbReference type="Proteomes" id="UP001356095"/>
    </source>
</evidence>
<dbReference type="RefSeq" id="WP_330089975.1">
    <property type="nucleotide sequence ID" value="NZ_JAUZMY010000002.1"/>
</dbReference>
<dbReference type="Gene3D" id="1.10.10.10">
    <property type="entry name" value="Winged helix-like DNA-binding domain superfamily/Winged helix DNA-binding domain"/>
    <property type="match status" value="1"/>
</dbReference>